<accession>A0A1I7S011</accession>
<dbReference type="AlphaFoldDB" id="A0A1I7S011"/>
<keyword evidence="3" id="KW-0408">Iron</keyword>
<evidence type="ECO:0000256" key="6">
    <source>
        <dbReference type="SAM" id="MobiDB-lite"/>
    </source>
</evidence>
<evidence type="ECO:0000259" key="7">
    <source>
        <dbReference type="PROSITE" id="PS51184"/>
    </source>
</evidence>
<dbReference type="SUPFAM" id="SSF51197">
    <property type="entry name" value="Clavaminate synthase-like"/>
    <property type="match status" value="1"/>
</dbReference>
<evidence type="ECO:0000256" key="5">
    <source>
        <dbReference type="ARBA" id="ARBA00023163"/>
    </source>
</evidence>
<reference evidence="9" key="1">
    <citation type="submission" date="2016-11" db="UniProtKB">
        <authorList>
            <consortium name="WormBaseParasite"/>
        </authorList>
    </citation>
    <scope>IDENTIFICATION</scope>
</reference>
<feature type="compositionally biased region" description="Polar residues" evidence="6">
    <location>
        <begin position="586"/>
        <end position="597"/>
    </location>
</feature>
<evidence type="ECO:0000256" key="2">
    <source>
        <dbReference type="ARBA" id="ARBA00023002"/>
    </source>
</evidence>
<feature type="compositionally biased region" description="Low complexity" evidence="6">
    <location>
        <begin position="866"/>
        <end position="886"/>
    </location>
</feature>
<dbReference type="PROSITE" id="PS51184">
    <property type="entry name" value="JMJC"/>
    <property type="match status" value="1"/>
</dbReference>
<feature type="compositionally biased region" description="Basic and acidic residues" evidence="6">
    <location>
        <begin position="562"/>
        <end position="583"/>
    </location>
</feature>
<feature type="compositionally biased region" description="Basic residues" evidence="6">
    <location>
        <begin position="655"/>
        <end position="665"/>
    </location>
</feature>
<evidence type="ECO:0000256" key="3">
    <source>
        <dbReference type="ARBA" id="ARBA00023004"/>
    </source>
</evidence>
<feature type="region of interest" description="Disordered" evidence="6">
    <location>
        <begin position="1"/>
        <end position="49"/>
    </location>
</feature>
<dbReference type="InterPro" id="IPR003347">
    <property type="entry name" value="JmjC_dom"/>
</dbReference>
<feature type="compositionally biased region" description="Polar residues" evidence="6">
    <location>
        <begin position="544"/>
        <end position="558"/>
    </location>
</feature>
<feature type="region of interest" description="Disordered" evidence="6">
    <location>
        <begin position="496"/>
        <end position="742"/>
    </location>
</feature>
<dbReference type="WBParaSite" id="BXY_0633400.1">
    <property type="protein sequence ID" value="BXY_0633400.1"/>
    <property type="gene ID" value="BXY_0633400"/>
</dbReference>
<dbReference type="GO" id="GO:0046872">
    <property type="term" value="F:metal ion binding"/>
    <property type="evidence" value="ECO:0007669"/>
    <property type="project" value="UniProtKB-KW"/>
</dbReference>
<evidence type="ECO:0000313" key="8">
    <source>
        <dbReference type="Proteomes" id="UP000095284"/>
    </source>
</evidence>
<dbReference type="PANTHER" id="PTHR23123">
    <property type="entry name" value="PHD/F-BOX CONTAINING PROTEIN"/>
    <property type="match status" value="1"/>
</dbReference>
<feature type="compositionally biased region" description="Polar residues" evidence="6">
    <location>
        <begin position="496"/>
        <end position="516"/>
    </location>
</feature>
<sequence length="959" mass="109020">MEEEFIEPVDKPLPKPQKNSKKRGPNNSDKSRTKNQKKGKKRQSSESPIPEFIWNQVNVDYEAKCHDPRFANEGDVFIWDANEFTYENIRRTGLKNPILFTNQQDILGIKIPDVSYEDVVNLIQPFTKIDVFDHSTEKTKNMLVKTVAEEMVKPADNRLGPLNMLSLEVSYHKLGELVEPPRLVRELDWAKYIFPKEFEHRQYSKVEKYAIFTMARSYTDFHIDFAGTSVWYHVKKGLKYFFLIEPSLENLQIFEEHKNAYHSGVHVGFFGDVITGKCTCIKLTAGQTLILPSGWIHAVYTPEDSLVFGGNFLHSFSIPTQIEVRGQETRGQVQKKFTYYCYDQTLWYYAAHVVERALGKKYVRLIKRSEYDSILIRLAEHPEEFANCCYDIQLNKDEFYDDPRPEGPIQFTFDACNENVIRPPSKFNEEYLSQITPFEIVGLIKLVQVLGDYRDLLLNRRQCKVPEGIRRPKHLLQDFRYVVDYITNTAFTRRQPDVNTNSLNNKSSIVESNSPKNVEEVKNDDNRDQVEAKTQNIEAKIETEQTTEPTGSNGTTDGVQIKSEESKKEMNGQIEVENKEEKPVQSIESQGSSQHQDIGNVDVGSPSKRKRKNTNRSDDDPDFEPQGSMSKHIRKHSPSFNGDHSTDLLEPSEKKKSKKSPKAKATKNNNDGNAAKGSAPVHDKKPASHTQPPRRRRSYLKTGHKHGSKDEEDHAAKNPPKHRIDAPSPDAAPPVDVVPLGSKFNHQHVGSIKRLNAHITPVAIHGARLGTKEEKHRALESIKIPGQMSRPSTSPKVLSDQKDLFNEMFISPVGEKRRSFSKPSPSPTASTSNSFERPLTLNPVPSPTRHHSKGEVSEVPYTPTRPSLNLSSLHSPLSPNNPYNSSFNRTLGGYDPRNADMTFYKTREHVSGETFSPGIAYQPPPSQPSPSQAQNRKNLKYQHALDQLDDINSILGRDD</sequence>
<dbReference type="SMART" id="SM00558">
    <property type="entry name" value="JmjC"/>
    <property type="match status" value="1"/>
</dbReference>
<name>A0A1I7S011_BURXY</name>
<feature type="compositionally biased region" description="Low complexity" evidence="6">
    <location>
        <begin position="821"/>
        <end position="835"/>
    </location>
</feature>
<feature type="compositionally biased region" description="Basic and acidic residues" evidence="6">
    <location>
        <begin position="517"/>
        <end position="531"/>
    </location>
</feature>
<dbReference type="Proteomes" id="UP000095284">
    <property type="component" value="Unplaced"/>
</dbReference>
<feature type="compositionally biased region" description="Low complexity" evidence="6">
    <location>
        <begin position="726"/>
        <end position="739"/>
    </location>
</feature>
<organism evidence="8 9">
    <name type="scientific">Bursaphelenchus xylophilus</name>
    <name type="common">Pinewood nematode worm</name>
    <name type="synonym">Aphelenchoides xylophilus</name>
    <dbReference type="NCBI Taxonomy" id="6326"/>
    <lineage>
        <taxon>Eukaryota</taxon>
        <taxon>Metazoa</taxon>
        <taxon>Ecdysozoa</taxon>
        <taxon>Nematoda</taxon>
        <taxon>Chromadorea</taxon>
        <taxon>Rhabditida</taxon>
        <taxon>Tylenchina</taxon>
        <taxon>Tylenchomorpha</taxon>
        <taxon>Aphelenchoidea</taxon>
        <taxon>Aphelenchoididae</taxon>
        <taxon>Bursaphelenchus</taxon>
    </lineage>
</organism>
<dbReference type="Gene3D" id="2.60.120.650">
    <property type="entry name" value="Cupin"/>
    <property type="match status" value="1"/>
</dbReference>
<dbReference type="eggNOG" id="KOG1633">
    <property type="taxonomic scope" value="Eukaryota"/>
</dbReference>
<evidence type="ECO:0000313" key="9">
    <source>
        <dbReference type="WBParaSite" id="BXY_0633400.1"/>
    </source>
</evidence>
<feature type="compositionally biased region" description="Basic and acidic residues" evidence="6">
    <location>
        <begin position="644"/>
        <end position="654"/>
    </location>
</feature>
<keyword evidence="2" id="KW-0560">Oxidoreductase</keyword>
<dbReference type="InterPro" id="IPR050690">
    <property type="entry name" value="JHDM1_Histone_Demethylase"/>
</dbReference>
<keyword evidence="5" id="KW-0804">Transcription</keyword>
<feature type="compositionally biased region" description="Basic residues" evidence="6">
    <location>
        <begin position="33"/>
        <end position="42"/>
    </location>
</feature>
<proteinExistence type="predicted"/>
<keyword evidence="1" id="KW-0479">Metal-binding</keyword>
<keyword evidence="4" id="KW-0805">Transcription regulation</keyword>
<dbReference type="GO" id="GO:0016491">
    <property type="term" value="F:oxidoreductase activity"/>
    <property type="evidence" value="ECO:0007669"/>
    <property type="project" value="UniProtKB-KW"/>
</dbReference>
<evidence type="ECO:0000256" key="1">
    <source>
        <dbReference type="ARBA" id="ARBA00022723"/>
    </source>
</evidence>
<feature type="domain" description="JmjC" evidence="7">
    <location>
        <begin position="169"/>
        <end position="329"/>
    </location>
</feature>
<feature type="compositionally biased region" description="Basic residues" evidence="6">
    <location>
        <begin position="692"/>
        <end position="707"/>
    </location>
</feature>
<feature type="region of interest" description="Disordered" evidence="6">
    <location>
        <begin position="815"/>
        <end position="937"/>
    </location>
</feature>
<evidence type="ECO:0000256" key="4">
    <source>
        <dbReference type="ARBA" id="ARBA00023015"/>
    </source>
</evidence>
<protein>
    <submittedName>
        <fullName evidence="9">JmjC domain-containing protein</fullName>
    </submittedName>
</protein>